<dbReference type="OrthoDB" id="5489421at2"/>
<dbReference type="Gene3D" id="3.40.50.150">
    <property type="entry name" value="Vaccinia Virus protein VP39"/>
    <property type="match status" value="1"/>
</dbReference>
<dbReference type="PANTHER" id="PTHR47739:SF1">
    <property type="entry name" value="TRNA1(VAL) (ADENINE(37)-N6)-METHYLTRANSFERASE"/>
    <property type="match status" value="1"/>
</dbReference>
<evidence type="ECO:0000256" key="2">
    <source>
        <dbReference type="ARBA" id="ARBA00022691"/>
    </source>
</evidence>
<proteinExistence type="predicted"/>
<feature type="region of interest" description="Disordered" evidence="3">
    <location>
        <begin position="1"/>
        <end position="21"/>
    </location>
</feature>
<keyword evidence="2" id="KW-0949">S-adenosyl-L-methionine</keyword>
<feature type="compositionally biased region" description="Acidic residues" evidence="3">
    <location>
        <begin position="9"/>
        <end position="20"/>
    </location>
</feature>
<keyword evidence="1 5" id="KW-0489">Methyltransferase</keyword>
<gene>
    <name evidence="5" type="ORF">EV667_0170</name>
</gene>
<dbReference type="InterPro" id="IPR029063">
    <property type="entry name" value="SAM-dependent_MTases_sf"/>
</dbReference>
<dbReference type="InterPro" id="IPR007848">
    <property type="entry name" value="Small_mtfrase_dom"/>
</dbReference>
<keyword evidence="1 5" id="KW-0808">Transferase</keyword>
<keyword evidence="6" id="KW-1185">Reference proteome</keyword>
<dbReference type="InterPro" id="IPR050210">
    <property type="entry name" value="tRNA_Adenine-N(6)_MTase"/>
</dbReference>
<organism evidence="5 6">
    <name type="scientific">Ancylobacter aquaticus</name>
    <dbReference type="NCBI Taxonomy" id="100"/>
    <lineage>
        <taxon>Bacteria</taxon>
        <taxon>Pseudomonadati</taxon>
        <taxon>Pseudomonadota</taxon>
        <taxon>Alphaproteobacteria</taxon>
        <taxon>Hyphomicrobiales</taxon>
        <taxon>Xanthobacteraceae</taxon>
        <taxon>Ancylobacter</taxon>
    </lineage>
</organism>
<evidence type="ECO:0000256" key="1">
    <source>
        <dbReference type="ARBA" id="ARBA00022603"/>
    </source>
</evidence>
<dbReference type="AlphaFoldDB" id="A0A4R1I459"/>
<dbReference type="EMBL" id="SMFY01000001">
    <property type="protein sequence ID" value="TCK30084.1"/>
    <property type="molecule type" value="Genomic_DNA"/>
</dbReference>
<dbReference type="Pfam" id="PF05175">
    <property type="entry name" value="MTS"/>
    <property type="match status" value="1"/>
</dbReference>
<evidence type="ECO:0000256" key="3">
    <source>
        <dbReference type="SAM" id="MobiDB-lite"/>
    </source>
</evidence>
<sequence length="266" mass="26843">MSGAVSAPGDDETPTDDGLSDDAFLGGRLRLLQPLRGHRAGHDALLLAASAPYAGCAVDLGAGVGAAGLAFAVRVPTAALTLVEIDPALAALAARNAARQAPNLAARVKVVNADVARLGRPSGPEAPAAGAADLVLMNPPFNDPARHRASPHAGRALAHAIADADVEIWLRAAERLLAPGGRLALIHRPQAIEALLAGLKGRFGAVTIRPVHPSPGAPAHRLLIGALKGRRTAPAFLPAITLADGAGRPSTLAEHVLRAGGAIGPE</sequence>
<evidence type="ECO:0000313" key="6">
    <source>
        <dbReference type="Proteomes" id="UP000295030"/>
    </source>
</evidence>
<name>A0A4R1I459_ANCAQ</name>
<accession>A0A4R1I459</accession>
<dbReference type="PANTHER" id="PTHR47739">
    <property type="entry name" value="TRNA1(VAL) (ADENINE(37)-N6)-METHYLTRANSFERASE"/>
    <property type="match status" value="1"/>
</dbReference>
<protein>
    <submittedName>
        <fullName evidence="5">tRNA1(Val) A37 N6-methylase TrmN6</fullName>
    </submittedName>
</protein>
<dbReference type="GO" id="GO:0032259">
    <property type="term" value="P:methylation"/>
    <property type="evidence" value="ECO:0007669"/>
    <property type="project" value="UniProtKB-KW"/>
</dbReference>
<dbReference type="Proteomes" id="UP000295030">
    <property type="component" value="Unassembled WGS sequence"/>
</dbReference>
<reference evidence="5 6" key="1">
    <citation type="submission" date="2019-03" db="EMBL/GenBank/DDBJ databases">
        <title>Genomic Encyclopedia of Type Strains, Phase IV (KMG-IV): sequencing the most valuable type-strain genomes for metagenomic binning, comparative biology and taxonomic classification.</title>
        <authorList>
            <person name="Goeker M."/>
        </authorList>
    </citation>
    <scope>NUCLEOTIDE SEQUENCE [LARGE SCALE GENOMIC DNA]</scope>
    <source>
        <strain evidence="5 6">DSM 101</strain>
    </source>
</reference>
<feature type="domain" description="Methyltransferase small" evidence="4">
    <location>
        <begin position="45"/>
        <end position="206"/>
    </location>
</feature>
<evidence type="ECO:0000259" key="4">
    <source>
        <dbReference type="Pfam" id="PF05175"/>
    </source>
</evidence>
<evidence type="ECO:0000313" key="5">
    <source>
        <dbReference type="EMBL" id="TCK30084.1"/>
    </source>
</evidence>
<dbReference type="SUPFAM" id="SSF53335">
    <property type="entry name" value="S-adenosyl-L-methionine-dependent methyltransferases"/>
    <property type="match status" value="1"/>
</dbReference>
<dbReference type="GO" id="GO:0008168">
    <property type="term" value="F:methyltransferase activity"/>
    <property type="evidence" value="ECO:0007669"/>
    <property type="project" value="UniProtKB-KW"/>
</dbReference>
<comment type="caution">
    <text evidence="5">The sequence shown here is derived from an EMBL/GenBank/DDBJ whole genome shotgun (WGS) entry which is preliminary data.</text>
</comment>